<dbReference type="PROSITE" id="PS50994">
    <property type="entry name" value="INTEGRASE"/>
    <property type="match status" value="1"/>
</dbReference>
<dbReference type="OrthoDB" id="6719878at2759"/>
<protein>
    <submittedName>
        <fullName evidence="2">Transposon Ty3-I Gag-Pol polyprotein</fullName>
    </submittedName>
</protein>
<dbReference type="GO" id="GO:0003676">
    <property type="term" value="F:nucleic acid binding"/>
    <property type="evidence" value="ECO:0007669"/>
    <property type="project" value="InterPro"/>
</dbReference>
<keyword evidence="3" id="KW-1185">Reference proteome</keyword>
<dbReference type="SUPFAM" id="SSF53098">
    <property type="entry name" value="Ribonuclease H-like"/>
    <property type="match status" value="1"/>
</dbReference>
<evidence type="ECO:0000259" key="1">
    <source>
        <dbReference type="PROSITE" id="PS50994"/>
    </source>
</evidence>
<organism evidence="2 3">
    <name type="scientific">Trichonephila inaurata madagascariensis</name>
    <dbReference type="NCBI Taxonomy" id="2747483"/>
    <lineage>
        <taxon>Eukaryota</taxon>
        <taxon>Metazoa</taxon>
        <taxon>Ecdysozoa</taxon>
        <taxon>Arthropoda</taxon>
        <taxon>Chelicerata</taxon>
        <taxon>Arachnida</taxon>
        <taxon>Araneae</taxon>
        <taxon>Araneomorphae</taxon>
        <taxon>Entelegynae</taxon>
        <taxon>Araneoidea</taxon>
        <taxon>Nephilidae</taxon>
        <taxon>Trichonephila</taxon>
        <taxon>Trichonephila inaurata</taxon>
    </lineage>
</organism>
<feature type="domain" description="Integrase catalytic" evidence="1">
    <location>
        <begin position="140"/>
        <end position="227"/>
    </location>
</feature>
<dbReference type="InterPro" id="IPR036397">
    <property type="entry name" value="RNaseH_sf"/>
</dbReference>
<evidence type="ECO:0000313" key="3">
    <source>
        <dbReference type="Proteomes" id="UP000886998"/>
    </source>
</evidence>
<accession>A0A8X6YSE4</accession>
<dbReference type="SUPFAM" id="SSF56672">
    <property type="entry name" value="DNA/RNA polymerases"/>
    <property type="match status" value="1"/>
</dbReference>
<dbReference type="Gene3D" id="3.30.420.10">
    <property type="entry name" value="Ribonuclease H-like superfamily/Ribonuclease H"/>
    <property type="match status" value="1"/>
</dbReference>
<dbReference type="Gene3D" id="3.30.70.270">
    <property type="match status" value="1"/>
</dbReference>
<name>A0A8X6YSE4_9ARAC</name>
<dbReference type="PANTHER" id="PTHR37984">
    <property type="entry name" value="PROTEIN CBG26694"/>
    <property type="match status" value="1"/>
</dbReference>
<dbReference type="PANTHER" id="PTHR37984:SF15">
    <property type="entry name" value="INTEGRASE CATALYTIC DOMAIN-CONTAINING PROTEIN"/>
    <property type="match status" value="1"/>
</dbReference>
<evidence type="ECO:0000313" key="2">
    <source>
        <dbReference type="EMBL" id="GFY77112.1"/>
    </source>
</evidence>
<dbReference type="AlphaFoldDB" id="A0A8X6YSE4"/>
<sequence>MCLCYLDDIVFSKTFDDHHQRLQSVLKCIQDAGLVLNPKKCVCLVAGKSRSWGISECQRRKSVPQRPPGLLIPIPPASAPFQHIGIDLLGRFPRSTKGNKWIIIWISFRSHKSSTKAKFITEEYVLKQGARQTILIVAVFESKLVTELRQLCSSKHRKMTGYHPQTNGLTERFNKTLADMLSMYVGMEQTNWDEILPFVLFAYNIAKQENGLHSFLSSPWSRSRNHT</sequence>
<reference evidence="2" key="1">
    <citation type="submission" date="2020-08" db="EMBL/GenBank/DDBJ databases">
        <title>Multicomponent nature underlies the extraordinary mechanical properties of spider dragline silk.</title>
        <authorList>
            <person name="Kono N."/>
            <person name="Nakamura H."/>
            <person name="Mori M."/>
            <person name="Yoshida Y."/>
            <person name="Ohtoshi R."/>
            <person name="Malay A.D."/>
            <person name="Moran D.A.P."/>
            <person name="Tomita M."/>
            <person name="Numata K."/>
            <person name="Arakawa K."/>
        </authorList>
    </citation>
    <scope>NUCLEOTIDE SEQUENCE</scope>
</reference>
<dbReference type="Proteomes" id="UP000886998">
    <property type="component" value="Unassembled WGS sequence"/>
</dbReference>
<dbReference type="EMBL" id="BMAV01022317">
    <property type="protein sequence ID" value="GFY77112.1"/>
    <property type="molecule type" value="Genomic_DNA"/>
</dbReference>
<dbReference type="GO" id="GO:0042575">
    <property type="term" value="C:DNA polymerase complex"/>
    <property type="evidence" value="ECO:0007669"/>
    <property type="project" value="UniProtKB-ARBA"/>
</dbReference>
<comment type="caution">
    <text evidence="2">The sequence shown here is derived from an EMBL/GenBank/DDBJ whole genome shotgun (WGS) entry which is preliminary data.</text>
</comment>
<dbReference type="InterPro" id="IPR001584">
    <property type="entry name" value="Integrase_cat-core"/>
</dbReference>
<dbReference type="InterPro" id="IPR043128">
    <property type="entry name" value="Rev_trsase/Diguanyl_cyclase"/>
</dbReference>
<dbReference type="InterPro" id="IPR050951">
    <property type="entry name" value="Retrovirus_Pol_polyprotein"/>
</dbReference>
<gene>
    <name evidence="2" type="primary">TY3B-I_1257</name>
    <name evidence="2" type="ORF">TNIN_107041</name>
</gene>
<dbReference type="InterPro" id="IPR012337">
    <property type="entry name" value="RNaseH-like_sf"/>
</dbReference>
<dbReference type="InterPro" id="IPR043502">
    <property type="entry name" value="DNA/RNA_pol_sf"/>
</dbReference>
<proteinExistence type="predicted"/>
<dbReference type="GO" id="GO:0015074">
    <property type="term" value="P:DNA integration"/>
    <property type="evidence" value="ECO:0007669"/>
    <property type="project" value="InterPro"/>
</dbReference>
<dbReference type="GO" id="GO:0071897">
    <property type="term" value="P:DNA biosynthetic process"/>
    <property type="evidence" value="ECO:0007669"/>
    <property type="project" value="UniProtKB-ARBA"/>
</dbReference>